<dbReference type="AlphaFoldDB" id="A0AA88B1S5"/>
<organism evidence="1 2">
    <name type="scientific">Ficus carica</name>
    <name type="common">Common fig</name>
    <dbReference type="NCBI Taxonomy" id="3494"/>
    <lineage>
        <taxon>Eukaryota</taxon>
        <taxon>Viridiplantae</taxon>
        <taxon>Streptophyta</taxon>
        <taxon>Embryophyta</taxon>
        <taxon>Tracheophyta</taxon>
        <taxon>Spermatophyta</taxon>
        <taxon>Magnoliopsida</taxon>
        <taxon>eudicotyledons</taxon>
        <taxon>Gunneridae</taxon>
        <taxon>Pentapetalae</taxon>
        <taxon>rosids</taxon>
        <taxon>fabids</taxon>
        <taxon>Rosales</taxon>
        <taxon>Moraceae</taxon>
        <taxon>Ficeae</taxon>
        <taxon>Ficus</taxon>
    </lineage>
</organism>
<protein>
    <submittedName>
        <fullName evidence="1">Uncharacterized protein</fullName>
    </submittedName>
</protein>
<accession>A0AA88B1S5</accession>
<evidence type="ECO:0000313" key="1">
    <source>
        <dbReference type="EMBL" id="GMN56946.1"/>
    </source>
</evidence>
<comment type="caution">
    <text evidence="1">The sequence shown here is derived from an EMBL/GenBank/DDBJ whole genome shotgun (WGS) entry which is preliminary data.</text>
</comment>
<reference evidence="1" key="1">
    <citation type="submission" date="2023-07" db="EMBL/GenBank/DDBJ databases">
        <title>draft genome sequence of fig (Ficus carica).</title>
        <authorList>
            <person name="Takahashi T."/>
            <person name="Nishimura K."/>
        </authorList>
    </citation>
    <scope>NUCLEOTIDE SEQUENCE</scope>
</reference>
<dbReference type="EMBL" id="BTGU01000067">
    <property type="protein sequence ID" value="GMN56946.1"/>
    <property type="molecule type" value="Genomic_DNA"/>
</dbReference>
<name>A0AA88B1S5_FICCA</name>
<dbReference type="Proteomes" id="UP001187192">
    <property type="component" value="Unassembled WGS sequence"/>
</dbReference>
<evidence type="ECO:0000313" key="2">
    <source>
        <dbReference type="Proteomes" id="UP001187192"/>
    </source>
</evidence>
<proteinExistence type="predicted"/>
<keyword evidence="2" id="KW-1185">Reference proteome</keyword>
<sequence>MNFYFQVLDLGCRVDGDRDSSMSLETPDLISRFSVSTLCDSPSLPCVISFYVSTPHNCFSVSPPRNLFLLNYSASSSSSSSAPIVLEVAAHAASAGVRNLW</sequence>
<gene>
    <name evidence="1" type="ORF">TIFTF001_026059</name>
</gene>